<gene>
    <name evidence="1" type="ORF">L596_007910</name>
</gene>
<sequence length="88" mass="10088">MDRYQLKLKRNPWSASRGVNIRFKIECISIFHLIVLRGAPSVHSVLFVPFVFHALSCKFNKLSISKFCGRSGLCRDSSLNFPLPKLFC</sequence>
<name>A0A4V6A658_STECR</name>
<protein>
    <submittedName>
        <fullName evidence="1">Uncharacterized protein</fullName>
    </submittedName>
</protein>
<dbReference type="EMBL" id="AZBU02000002">
    <property type="protein sequence ID" value="TKR93455.1"/>
    <property type="molecule type" value="Genomic_DNA"/>
</dbReference>
<reference evidence="1 2" key="2">
    <citation type="journal article" date="2019" name="G3 (Bethesda)">
        <title>Hybrid Assembly of the Genome of the Entomopathogenic Nematode Steinernema carpocapsae Identifies the X-Chromosome.</title>
        <authorList>
            <person name="Serra L."/>
            <person name="Macchietto M."/>
            <person name="Macias-Munoz A."/>
            <person name="McGill C.J."/>
            <person name="Rodriguez I.M."/>
            <person name="Rodriguez B."/>
            <person name="Murad R."/>
            <person name="Mortazavi A."/>
        </authorList>
    </citation>
    <scope>NUCLEOTIDE SEQUENCE [LARGE SCALE GENOMIC DNA]</scope>
    <source>
        <strain evidence="1 2">ALL</strain>
    </source>
</reference>
<comment type="caution">
    <text evidence="1">The sequence shown here is derived from an EMBL/GenBank/DDBJ whole genome shotgun (WGS) entry which is preliminary data.</text>
</comment>
<dbReference type="AlphaFoldDB" id="A0A4V6A658"/>
<proteinExistence type="predicted"/>
<evidence type="ECO:0000313" key="1">
    <source>
        <dbReference type="EMBL" id="TKR93455.1"/>
    </source>
</evidence>
<accession>A0A4V6A658</accession>
<dbReference type="Proteomes" id="UP000298663">
    <property type="component" value="Unassembled WGS sequence"/>
</dbReference>
<evidence type="ECO:0000313" key="2">
    <source>
        <dbReference type="Proteomes" id="UP000298663"/>
    </source>
</evidence>
<organism evidence="1 2">
    <name type="scientific">Steinernema carpocapsae</name>
    <name type="common">Entomopathogenic nematode</name>
    <dbReference type="NCBI Taxonomy" id="34508"/>
    <lineage>
        <taxon>Eukaryota</taxon>
        <taxon>Metazoa</taxon>
        <taxon>Ecdysozoa</taxon>
        <taxon>Nematoda</taxon>
        <taxon>Chromadorea</taxon>
        <taxon>Rhabditida</taxon>
        <taxon>Tylenchina</taxon>
        <taxon>Panagrolaimomorpha</taxon>
        <taxon>Strongyloidoidea</taxon>
        <taxon>Steinernematidae</taxon>
        <taxon>Steinernema</taxon>
    </lineage>
</organism>
<keyword evidence="2" id="KW-1185">Reference proteome</keyword>
<reference evidence="1 2" key="1">
    <citation type="journal article" date="2015" name="Genome Biol.">
        <title>Comparative genomics of Steinernema reveals deeply conserved gene regulatory networks.</title>
        <authorList>
            <person name="Dillman A.R."/>
            <person name="Macchietto M."/>
            <person name="Porter C.F."/>
            <person name="Rogers A."/>
            <person name="Williams B."/>
            <person name="Antoshechkin I."/>
            <person name="Lee M.M."/>
            <person name="Goodwin Z."/>
            <person name="Lu X."/>
            <person name="Lewis E.E."/>
            <person name="Goodrich-Blair H."/>
            <person name="Stock S.P."/>
            <person name="Adams B.J."/>
            <person name="Sternberg P.W."/>
            <person name="Mortazavi A."/>
        </authorList>
    </citation>
    <scope>NUCLEOTIDE SEQUENCE [LARGE SCALE GENOMIC DNA]</scope>
    <source>
        <strain evidence="1 2">ALL</strain>
    </source>
</reference>